<evidence type="ECO:0000256" key="3">
    <source>
        <dbReference type="ARBA" id="ARBA00022475"/>
    </source>
</evidence>
<organism evidence="12 13">
    <name type="scientific">Mesorhabditis spiculigera</name>
    <dbReference type="NCBI Taxonomy" id="96644"/>
    <lineage>
        <taxon>Eukaryota</taxon>
        <taxon>Metazoa</taxon>
        <taxon>Ecdysozoa</taxon>
        <taxon>Nematoda</taxon>
        <taxon>Chromadorea</taxon>
        <taxon>Rhabditida</taxon>
        <taxon>Rhabditina</taxon>
        <taxon>Rhabditomorpha</taxon>
        <taxon>Rhabditoidea</taxon>
        <taxon>Rhabditidae</taxon>
        <taxon>Mesorhabditinae</taxon>
        <taxon>Mesorhabditis</taxon>
    </lineage>
</organism>
<keyword evidence="4 9" id="KW-0812">Transmembrane</keyword>
<evidence type="ECO:0000256" key="8">
    <source>
        <dbReference type="SAM" id="MobiDB-lite"/>
    </source>
</evidence>
<comment type="subcellular location">
    <subcellularLocation>
        <location evidence="1">Cell membrane</location>
        <topology evidence="1">Single-pass type I membrane protein</topology>
    </subcellularLocation>
</comment>
<dbReference type="SMART" id="SM00241">
    <property type="entry name" value="ZP"/>
    <property type="match status" value="1"/>
</dbReference>
<dbReference type="GO" id="GO:0005886">
    <property type="term" value="C:plasma membrane"/>
    <property type="evidence" value="ECO:0007669"/>
    <property type="project" value="UniProtKB-SubCell"/>
</dbReference>
<evidence type="ECO:0000256" key="9">
    <source>
        <dbReference type="SAM" id="Phobius"/>
    </source>
</evidence>
<keyword evidence="13" id="KW-1185">Reference proteome</keyword>
<dbReference type="GO" id="GO:0042302">
    <property type="term" value="F:structural constituent of cuticle"/>
    <property type="evidence" value="ECO:0007669"/>
    <property type="project" value="UniProtKB-KW"/>
</dbReference>
<feature type="region of interest" description="Disordered" evidence="8">
    <location>
        <begin position="285"/>
        <end position="328"/>
    </location>
</feature>
<keyword evidence="5 10" id="KW-0732">Signal</keyword>
<dbReference type="Pfam" id="PF25301">
    <property type="entry name" value="CUT_C"/>
    <property type="match status" value="1"/>
</dbReference>
<feature type="domain" description="ZP" evidence="11">
    <location>
        <begin position="32"/>
        <end position="279"/>
    </location>
</feature>
<dbReference type="InterPro" id="IPR057475">
    <property type="entry name" value="CUT_C"/>
</dbReference>
<accession>A0AA36DAJ5</accession>
<feature type="chain" id="PRO_5041219096" description="ZP domain-containing protein" evidence="10">
    <location>
        <begin position="19"/>
        <end position="421"/>
    </location>
</feature>
<evidence type="ECO:0000313" key="13">
    <source>
        <dbReference type="Proteomes" id="UP001177023"/>
    </source>
</evidence>
<evidence type="ECO:0000256" key="6">
    <source>
        <dbReference type="ARBA" id="ARBA00022989"/>
    </source>
</evidence>
<keyword evidence="3" id="KW-1003">Cell membrane</keyword>
<feature type="signal peptide" evidence="10">
    <location>
        <begin position="1"/>
        <end position="18"/>
    </location>
</feature>
<feature type="non-terminal residue" evidence="12">
    <location>
        <position position="1"/>
    </location>
</feature>
<dbReference type="InterPro" id="IPR001507">
    <property type="entry name" value="ZP_dom"/>
</dbReference>
<evidence type="ECO:0000256" key="4">
    <source>
        <dbReference type="ARBA" id="ARBA00022692"/>
    </source>
</evidence>
<evidence type="ECO:0000256" key="1">
    <source>
        <dbReference type="ARBA" id="ARBA00004251"/>
    </source>
</evidence>
<feature type="compositionally biased region" description="Low complexity" evidence="8">
    <location>
        <begin position="299"/>
        <end position="315"/>
    </location>
</feature>
<dbReference type="Proteomes" id="UP001177023">
    <property type="component" value="Unassembled WGS sequence"/>
</dbReference>
<gene>
    <name evidence="12" type="ORF">MSPICULIGERA_LOCUS22260</name>
</gene>
<dbReference type="Pfam" id="PF25057">
    <property type="entry name" value="CUT_N"/>
    <property type="match status" value="1"/>
</dbReference>
<evidence type="ECO:0000256" key="2">
    <source>
        <dbReference type="ARBA" id="ARBA00022460"/>
    </source>
</evidence>
<dbReference type="InterPro" id="IPR056953">
    <property type="entry name" value="CUT_N"/>
</dbReference>
<evidence type="ECO:0000259" key="11">
    <source>
        <dbReference type="PROSITE" id="PS51034"/>
    </source>
</evidence>
<evidence type="ECO:0000256" key="7">
    <source>
        <dbReference type="ARBA" id="ARBA00023136"/>
    </source>
</evidence>
<protein>
    <recommendedName>
        <fullName evidence="11">ZP domain-containing protein</fullName>
    </recommendedName>
</protein>
<dbReference type="AlphaFoldDB" id="A0AA36DAJ5"/>
<dbReference type="PANTHER" id="PTHR22907">
    <property type="entry name" value="GH04558P"/>
    <property type="match status" value="1"/>
</dbReference>
<dbReference type="PROSITE" id="PS51034">
    <property type="entry name" value="ZP_2"/>
    <property type="match status" value="1"/>
</dbReference>
<name>A0AA36DAJ5_9BILA</name>
<evidence type="ECO:0000256" key="5">
    <source>
        <dbReference type="ARBA" id="ARBA00022729"/>
    </source>
</evidence>
<comment type="caution">
    <text evidence="12">The sequence shown here is derived from an EMBL/GenBank/DDBJ whole genome shotgun (WGS) entry which is preliminary data.</text>
</comment>
<dbReference type="PANTHER" id="PTHR22907:SF51">
    <property type="entry name" value="CUTICLIN-1"/>
    <property type="match status" value="1"/>
</dbReference>
<proteinExistence type="predicted"/>
<evidence type="ECO:0000256" key="10">
    <source>
        <dbReference type="SAM" id="SignalP"/>
    </source>
</evidence>
<dbReference type="EMBL" id="CATQJA010002688">
    <property type="protein sequence ID" value="CAJ0584198.1"/>
    <property type="molecule type" value="Genomic_DNA"/>
</dbReference>
<keyword evidence="2" id="KW-0193">Cuticle</keyword>
<keyword evidence="7 9" id="KW-0472">Membrane</keyword>
<evidence type="ECO:0000313" key="12">
    <source>
        <dbReference type="EMBL" id="CAJ0584198.1"/>
    </source>
</evidence>
<sequence>MVLQRLVVWSLCLATVAAIPIDNGVEGDPEIECGPTSITVNFNTRNPFEGHIYVKGLFSDPECRREETGGRSVAGIELPFDTCNVQRTRSLNPRGIFVTTTVVVSFHPQFITKVDRMYKLQCFYMEADKTVSAELSVSDLTTVGVETTIVPMPICRYELHEGGPDGPLIKFGFVGQQIYHRWVCDTETQDTYCMVVNSCTVDDGQGEKIKILDEKGCALDKFVLNNLEYPTDLSAGQEAHIYKFADRPDLFYQCQIAITIKEPNAECARPECAEPEGFNTIRLSGEVAPGAPNPPHGVEAQGAEEAPEAPEAAETPESRRRRGKREVGFDQSNVMDVRAEMSAINIMDEDEAKNIQESIRKREADGQMAPSGHQIVYRTLGGDGACVSPMSIALLVFCGFSLLGTFMAIKLASARSKFDKE</sequence>
<keyword evidence="6 9" id="KW-1133">Transmembrane helix</keyword>
<dbReference type="InterPro" id="IPR051962">
    <property type="entry name" value="Cuticlin"/>
</dbReference>
<reference evidence="12" key="1">
    <citation type="submission" date="2023-06" db="EMBL/GenBank/DDBJ databases">
        <authorList>
            <person name="Delattre M."/>
        </authorList>
    </citation>
    <scope>NUCLEOTIDE SEQUENCE</scope>
    <source>
        <strain evidence="12">AF72</strain>
    </source>
</reference>
<feature type="transmembrane region" description="Helical" evidence="9">
    <location>
        <begin position="392"/>
        <end position="412"/>
    </location>
</feature>